<dbReference type="InterPro" id="IPR005146">
    <property type="entry name" value="B3/B4_tRNA-bd"/>
</dbReference>
<dbReference type="PANTHER" id="PTHR10947:SF3">
    <property type="entry name" value="LEUCINE-RICH REPEAT-CONTAINING PROTEIN 47"/>
    <property type="match status" value="1"/>
</dbReference>
<dbReference type="WBParaSite" id="maker-uti_cns_0008128-snap-gene-0.3-mRNA-1">
    <property type="protein sequence ID" value="maker-uti_cns_0008128-snap-gene-0.3-mRNA-1"/>
    <property type="gene ID" value="maker-uti_cns_0008128-snap-gene-0.3"/>
</dbReference>
<dbReference type="InterPro" id="IPR045060">
    <property type="entry name" value="Phe-tRNA-ligase_IIc_bsu"/>
</dbReference>
<evidence type="ECO:0000313" key="6">
    <source>
        <dbReference type="WBParaSite" id="maker-uti_cns_0007432-snap-gene-0.3-mRNA-1"/>
    </source>
</evidence>
<dbReference type="InterPro" id="IPR003591">
    <property type="entry name" value="Leu-rich_rpt_typical-subtyp"/>
</dbReference>
<dbReference type="Gene3D" id="3.50.40.10">
    <property type="entry name" value="Phenylalanyl-trna Synthetase, Chain B, domain 3"/>
    <property type="match status" value="1"/>
</dbReference>
<accession>A0A1I8HVZ3</accession>
<evidence type="ECO:0000256" key="2">
    <source>
        <dbReference type="ARBA" id="ARBA00022737"/>
    </source>
</evidence>
<evidence type="ECO:0000313" key="7">
    <source>
        <dbReference type="WBParaSite" id="maker-uti_cns_0008128-snap-gene-0.3-mRNA-1"/>
    </source>
</evidence>
<dbReference type="InterPro" id="IPR001611">
    <property type="entry name" value="Leu-rich_rpt"/>
</dbReference>
<dbReference type="PANTHER" id="PTHR10947">
    <property type="entry name" value="PHENYLALANYL-TRNA SYNTHETASE BETA CHAIN AND LEUCINE-RICH REPEAT-CONTAINING PROTEIN 47"/>
    <property type="match status" value="1"/>
</dbReference>
<dbReference type="WBParaSite" id="maker-uti_cns_0007432-snap-gene-0.3-mRNA-1">
    <property type="protein sequence ID" value="maker-uti_cns_0007432-snap-gene-0.3-mRNA-1"/>
    <property type="gene ID" value="maker-uti_cns_0007432-snap-gene-0.3"/>
</dbReference>
<dbReference type="PROSITE" id="PS51450">
    <property type="entry name" value="LRR"/>
    <property type="match status" value="2"/>
</dbReference>
<dbReference type="InterPro" id="IPR020825">
    <property type="entry name" value="Phe-tRNA_synthase-like_B3/B4"/>
</dbReference>
<feature type="region of interest" description="Disordered" evidence="3">
    <location>
        <begin position="248"/>
        <end position="282"/>
    </location>
</feature>
<dbReference type="InterPro" id="IPR032675">
    <property type="entry name" value="LRR_dom_sf"/>
</dbReference>
<dbReference type="SMART" id="SM00873">
    <property type="entry name" value="B3_4"/>
    <property type="match status" value="1"/>
</dbReference>
<evidence type="ECO:0000256" key="3">
    <source>
        <dbReference type="SAM" id="MobiDB-lite"/>
    </source>
</evidence>
<evidence type="ECO:0000313" key="5">
    <source>
        <dbReference type="Proteomes" id="UP000095280"/>
    </source>
</evidence>
<keyword evidence="5" id="KW-1185">Reference proteome</keyword>
<dbReference type="SUPFAM" id="SSF52058">
    <property type="entry name" value="L domain-like"/>
    <property type="match status" value="1"/>
</dbReference>
<name>A0A1I8HVZ3_9PLAT</name>
<dbReference type="Pfam" id="PF13855">
    <property type="entry name" value="LRR_8"/>
    <property type="match status" value="2"/>
</dbReference>
<evidence type="ECO:0000256" key="1">
    <source>
        <dbReference type="ARBA" id="ARBA00022614"/>
    </source>
</evidence>
<dbReference type="GO" id="GO:0004826">
    <property type="term" value="F:phenylalanine-tRNA ligase activity"/>
    <property type="evidence" value="ECO:0007669"/>
    <property type="project" value="InterPro"/>
</dbReference>
<evidence type="ECO:0000259" key="4">
    <source>
        <dbReference type="SMART" id="SM00873"/>
    </source>
</evidence>
<dbReference type="Gene3D" id="3.80.10.10">
    <property type="entry name" value="Ribonuclease Inhibitor"/>
    <property type="match status" value="2"/>
</dbReference>
<dbReference type="AlphaFoldDB" id="A0A1I8HVZ3"/>
<dbReference type="Proteomes" id="UP000095280">
    <property type="component" value="Unplaced"/>
</dbReference>
<keyword evidence="1" id="KW-0433">Leucine-rich repeat</keyword>
<protein>
    <submittedName>
        <fullName evidence="6 7">B3_4 domain-containing protein</fullName>
    </submittedName>
</protein>
<organism evidence="5 7">
    <name type="scientific">Macrostomum lignano</name>
    <dbReference type="NCBI Taxonomy" id="282301"/>
    <lineage>
        <taxon>Eukaryota</taxon>
        <taxon>Metazoa</taxon>
        <taxon>Spiralia</taxon>
        <taxon>Lophotrochozoa</taxon>
        <taxon>Platyhelminthes</taxon>
        <taxon>Rhabditophora</taxon>
        <taxon>Macrostomorpha</taxon>
        <taxon>Macrostomida</taxon>
        <taxon>Macrostomidae</taxon>
        <taxon>Macrostomum</taxon>
    </lineage>
</organism>
<dbReference type="SMART" id="SM00364">
    <property type="entry name" value="LRR_BAC"/>
    <property type="match status" value="6"/>
</dbReference>
<reference evidence="6 7" key="1">
    <citation type="submission" date="2016-11" db="UniProtKB">
        <authorList>
            <consortium name="WormBaseParasite"/>
        </authorList>
    </citation>
    <scope>IDENTIFICATION</scope>
</reference>
<dbReference type="SMART" id="SM00369">
    <property type="entry name" value="LRR_TYP"/>
    <property type="match status" value="6"/>
</dbReference>
<sequence>MPWEEVSKVQQEGRHELVLSGPEVAQRIETEGLDPLVLQLESLNFLSISKTALEQLPTPDGGIRLPALAKLCVYENRLAALPATFAQLATLKHLDLSNNRLVCLPDNLLTDLLQLEVLNLSNNQLESLPRLGPLSHLLDMYLSNNRLTALPDGIDRPELSSLLSIRANNNSIEALPPSLSRLPCLRVLDLENNRVTELPADVSGCAKLRELNLKGNKIADRRLKKMLEDDKVQCASVLEYLRKTAASRPGQATAKAAGKKQKKQQQQQQRLESETGDGDDADEAEAATIDIRHWRPESDLTARLHESVLEVRPYLVLCAVRNIDLASAPGRFKAFLACQQALHDGLADRRQKLTVASHDLDKIRFPLTFEARPPAEIVFRPLKSAKEESAAELFRRLRQEAEDERKAKKRNTVSGVHRYLSLLEGRPGYPVLLDRDQRVLSLPPITNAELSRIGPETRNLLLEVSGHSRLELCKQAMEQLISWLLSSALKDDPANEAGLAIEQVRTLDWEGGLRVVYPSRTDLVSCETSSCRFNRPG</sequence>
<dbReference type="OrthoDB" id="67933at2759"/>
<dbReference type="GO" id="GO:0006432">
    <property type="term" value="P:phenylalanyl-tRNA aminoacylation"/>
    <property type="evidence" value="ECO:0007669"/>
    <property type="project" value="InterPro"/>
</dbReference>
<keyword evidence="2" id="KW-0677">Repeat</keyword>
<dbReference type="PRINTS" id="PR00019">
    <property type="entry name" value="LEURICHRPT"/>
</dbReference>
<feature type="domain" description="B3/B4 tRNA-binding" evidence="4">
    <location>
        <begin position="311"/>
        <end position="489"/>
    </location>
</feature>
<proteinExistence type="predicted"/>
<dbReference type="GO" id="GO:0003723">
    <property type="term" value="F:RNA binding"/>
    <property type="evidence" value="ECO:0007669"/>
    <property type="project" value="InterPro"/>
</dbReference>
<dbReference type="STRING" id="282301.A0A1I8HVZ3"/>